<dbReference type="RefSeq" id="WP_338009177.1">
    <property type="nucleotide sequence ID" value="NZ_JAOPKB010000019.1"/>
</dbReference>
<proteinExistence type="predicted"/>
<protein>
    <submittedName>
        <fullName evidence="7">Ribulose-bisphosphate carboxylase large subunit family protein</fullName>
    </submittedName>
</protein>
<dbReference type="Pfam" id="PF00016">
    <property type="entry name" value="RuBisCO_large"/>
    <property type="match status" value="1"/>
</dbReference>
<dbReference type="Pfam" id="PF02788">
    <property type="entry name" value="RuBisCO_large_N"/>
    <property type="match status" value="1"/>
</dbReference>
<dbReference type="EMBL" id="JAOPKB010000019">
    <property type="protein sequence ID" value="MCU4975459.1"/>
    <property type="molecule type" value="Genomic_DNA"/>
</dbReference>
<keyword evidence="3" id="KW-0460">Magnesium</keyword>
<reference evidence="7 8" key="1">
    <citation type="submission" date="2022-09" db="EMBL/GenBank/DDBJ databases">
        <title>Enrichment on poylsaccharides allowed isolation of novel metabolic and taxonomic groups of Haloarchaea.</title>
        <authorList>
            <person name="Sorokin D.Y."/>
            <person name="Elcheninov A.G."/>
            <person name="Khizhniak T.V."/>
            <person name="Kolganova T.V."/>
            <person name="Kublanov I.V."/>
        </authorList>
    </citation>
    <scope>NUCLEOTIDE SEQUENCE [LARGE SCALE GENOMIC DNA]</scope>
    <source>
        <strain evidence="7 8">AArc-m2/3/4</strain>
    </source>
</reference>
<dbReference type="SFLD" id="SFLDS00014">
    <property type="entry name" value="RuBisCO"/>
    <property type="match status" value="1"/>
</dbReference>
<feature type="region of interest" description="Disordered" evidence="4">
    <location>
        <begin position="25"/>
        <end position="47"/>
    </location>
</feature>
<gene>
    <name evidence="7" type="ORF">OB955_22475</name>
</gene>
<dbReference type="PROSITE" id="PS00157">
    <property type="entry name" value="RUBISCO_LARGE"/>
    <property type="match status" value="1"/>
</dbReference>
<accession>A0ABT2QKL3</accession>
<evidence type="ECO:0000256" key="3">
    <source>
        <dbReference type="ARBA" id="ARBA00022842"/>
    </source>
</evidence>
<dbReference type="CDD" id="cd08207">
    <property type="entry name" value="RLP_NonPhot"/>
    <property type="match status" value="1"/>
</dbReference>
<feature type="domain" description="Ribulose bisphosphate carboxylase large subunit ferrodoxin-like N-terminal" evidence="6">
    <location>
        <begin position="3"/>
        <end position="129"/>
    </location>
</feature>
<comment type="caution">
    <text evidence="7">The sequence shown here is derived from an EMBL/GenBank/DDBJ whole genome shotgun (WGS) entry which is preliminary data.</text>
</comment>
<name>A0ABT2QKL3_9EURY</name>
<dbReference type="SUPFAM" id="SSF51649">
    <property type="entry name" value="RuBisCo, C-terminal domain"/>
    <property type="match status" value="1"/>
</dbReference>
<dbReference type="SFLD" id="SFLDG00301">
    <property type="entry name" value="RuBisCO-like_proteins"/>
    <property type="match status" value="1"/>
</dbReference>
<keyword evidence="2" id="KW-0479">Metal-binding</keyword>
<evidence type="ECO:0000256" key="4">
    <source>
        <dbReference type="SAM" id="MobiDB-lite"/>
    </source>
</evidence>
<dbReference type="PANTHER" id="PTHR42704:SF17">
    <property type="entry name" value="RIBULOSE BISPHOSPHATE CARBOXYLASE LARGE CHAIN"/>
    <property type="match status" value="1"/>
</dbReference>
<dbReference type="InterPro" id="IPR033966">
    <property type="entry name" value="RuBisCO"/>
</dbReference>
<dbReference type="SUPFAM" id="SSF54966">
    <property type="entry name" value="RuBisCO, large subunit, small (N-terminal) domain"/>
    <property type="match status" value="1"/>
</dbReference>
<evidence type="ECO:0000313" key="7">
    <source>
        <dbReference type="EMBL" id="MCU4975459.1"/>
    </source>
</evidence>
<dbReference type="InterPro" id="IPR020878">
    <property type="entry name" value="RuBisCo_large_chain_AS"/>
</dbReference>
<dbReference type="InterPro" id="IPR036422">
    <property type="entry name" value="RuBisCO_lsu_N_sf"/>
</dbReference>
<dbReference type="Gene3D" id="3.20.20.110">
    <property type="entry name" value="Ribulose bisphosphate carboxylase, large subunit, C-terminal domain"/>
    <property type="match status" value="1"/>
</dbReference>
<dbReference type="Proteomes" id="UP001320972">
    <property type="component" value="Unassembled WGS sequence"/>
</dbReference>
<evidence type="ECO:0000313" key="8">
    <source>
        <dbReference type="Proteomes" id="UP001320972"/>
    </source>
</evidence>
<keyword evidence="8" id="KW-1185">Reference proteome</keyword>
<comment type="cofactor">
    <cofactor evidence="1">
        <name>Mg(2+)</name>
        <dbReference type="ChEBI" id="CHEBI:18420"/>
    </cofactor>
</comment>
<organism evidence="7 8">
    <name type="scientific">Natronoglomus mannanivorans</name>
    <dbReference type="NCBI Taxonomy" id="2979990"/>
    <lineage>
        <taxon>Archaea</taxon>
        <taxon>Methanobacteriati</taxon>
        <taxon>Methanobacteriota</taxon>
        <taxon>Stenosarchaea group</taxon>
        <taxon>Halobacteria</taxon>
        <taxon>Halobacteriales</taxon>
        <taxon>Natrialbaceae</taxon>
        <taxon>Natronoglomus</taxon>
    </lineage>
</organism>
<evidence type="ECO:0000256" key="1">
    <source>
        <dbReference type="ARBA" id="ARBA00001946"/>
    </source>
</evidence>
<dbReference type="Gene3D" id="3.30.70.150">
    <property type="entry name" value="RuBisCO large subunit, N-terminal domain"/>
    <property type="match status" value="1"/>
</dbReference>
<evidence type="ECO:0000259" key="5">
    <source>
        <dbReference type="Pfam" id="PF00016"/>
    </source>
</evidence>
<dbReference type="InterPro" id="IPR036376">
    <property type="entry name" value="RuBisCO_lsu_C_sf"/>
</dbReference>
<evidence type="ECO:0000259" key="6">
    <source>
        <dbReference type="Pfam" id="PF02788"/>
    </source>
</evidence>
<evidence type="ECO:0000256" key="2">
    <source>
        <dbReference type="ARBA" id="ARBA00022723"/>
    </source>
</evidence>
<sequence length="423" mass="45720">MASDEFIARYRIETPYPVEEAAEAMAGEQSSGTFVDVPGETDSLRERHGARVVDTTVLEEVSEPTLPGTTPPADIESSPTYRRAEVELAFPVENVGRSLPNVMTAIAGNLFELRHFSGLRLIDLDLPASIADAYPGPQFGINGTREIVGVEDRPIIGTIIKPSVGLSPEDTAELVSEVVASGVDFIKDDELIANPPYSRVEDRVAAVMDVIDTHREETGKEVMYACNITDDLESMLEHHDAVVEAGGNCVMVSMNTVGLGAFAKLRREASLPIHGHRNGWGALSRCPQLGFDYEVYHQFFRLAGADHLHVNGIRNKFCESDESVVASARAVQTPISSSDDVAMPVFSSGQWAGQASDTHEALGNADLMYLSGGGILGHPDGPAAGVAHLKQGWEAAMEGIPLEEYAETHEELRVALDHYGDRR</sequence>
<dbReference type="InterPro" id="IPR017443">
    <property type="entry name" value="RuBisCO_lsu_fd_N"/>
</dbReference>
<dbReference type="InterPro" id="IPR000685">
    <property type="entry name" value="RuBisCO_lsu_C"/>
</dbReference>
<feature type="domain" description="Ribulose bisphosphate carboxylase large subunit C-terminal" evidence="5">
    <location>
        <begin position="140"/>
        <end position="418"/>
    </location>
</feature>
<dbReference type="PANTHER" id="PTHR42704">
    <property type="entry name" value="RIBULOSE BISPHOSPHATE CARBOXYLASE"/>
    <property type="match status" value="1"/>
</dbReference>